<evidence type="ECO:0000313" key="4">
    <source>
        <dbReference type="Proteomes" id="UP000596387"/>
    </source>
</evidence>
<dbReference type="Pfam" id="PF00460">
    <property type="entry name" value="Flg_bb_rod"/>
    <property type="match status" value="1"/>
</dbReference>
<evidence type="ECO:0000256" key="1">
    <source>
        <dbReference type="ARBA" id="ARBA00004117"/>
    </source>
</evidence>
<dbReference type="InterPro" id="IPR001444">
    <property type="entry name" value="Flag_bb_rod_N"/>
</dbReference>
<accession>A0ABX7FCL4</accession>
<organism evidence="3 4">
    <name type="scientific">Ponticoccus alexandrii</name>
    <dbReference type="NCBI Taxonomy" id="1943633"/>
    <lineage>
        <taxon>Bacteria</taxon>
        <taxon>Pseudomonadati</taxon>
        <taxon>Pseudomonadota</taxon>
        <taxon>Alphaproteobacteria</taxon>
        <taxon>Rhodobacterales</taxon>
        <taxon>Roseobacteraceae</taxon>
        <taxon>Ponticoccus</taxon>
    </lineage>
</organism>
<evidence type="ECO:0000259" key="2">
    <source>
        <dbReference type="Pfam" id="PF00460"/>
    </source>
</evidence>
<reference evidence="3 4" key="1">
    <citation type="submission" date="2019-12" db="EMBL/GenBank/DDBJ databases">
        <title>Complete Genome Sequence of a Quorum-Sensing Bacterium,Rhodobacteraceae bacterium C31, Isolated from a marine microalgae symbiotic bacteria.</title>
        <authorList>
            <person name="Zhang Y."/>
        </authorList>
    </citation>
    <scope>NUCLEOTIDE SEQUENCE [LARGE SCALE GENOMIC DNA]</scope>
    <source>
        <strain evidence="3 4">C31</strain>
    </source>
</reference>
<feature type="domain" description="Flagellar basal body rod protein N-terminal" evidence="2">
    <location>
        <begin position="29"/>
        <end position="47"/>
    </location>
</feature>
<proteinExistence type="predicted"/>
<name>A0ABX7FCL4_9RHOB</name>
<dbReference type="NCBIfam" id="NF009270">
    <property type="entry name" value="PRK12627.1"/>
    <property type="match status" value="1"/>
</dbReference>
<comment type="subcellular location">
    <subcellularLocation>
        <location evidence="1">Bacterial flagellum basal body</location>
    </subcellularLocation>
</comment>
<dbReference type="EMBL" id="CP047166">
    <property type="protein sequence ID" value="QRF68315.1"/>
    <property type="molecule type" value="Genomic_DNA"/>
</dbReference>
<gene>
    <name evidence="3" type="ORF">GQA70_19550</name>
</gene>
<protein>
    <submittedName>
        <fullName evidence="3">FlgB family protein</fullName>
    </submittedName>
</protein>
<dbReference type="Proteomes" id="UP000596387">
    <property type="component" value="Chromosome"/>
</dbReference>
<keyword evidence="4" id="KW-1185">Reference proteome</keyword>
<evidence type="ECO:0000313" key="3">
    <source>
        <dbReference type="EMBL" id="QRF68315.1"/>
    </source>
</evidence>
<sequence length="134" mass="14627">MKQIEGEAPMFQNLDVFRTAMAMARHAGLQQAVSAQNIANADTPGYRARDIPAFASTLRDAMGSQRATRASHLHGGSSRDIDMTERRDALDPNGNTVSLEEEMVMAVGAKRQHDRALAIYRSNLTMLRAALGRG</sequence>